<gene>
    <name evidence="1" type="ORF">PILCRDRAFT_81196</name>
</gene>
<dbReference type="STRING" id="765440.A0A0C3F073"/>
<keyword evidence="2" id="KW-1185">Reference proteome</keyword>
<dbReference type="Proteomes" id="UP000054166">
    <property type="component" value="Unassembled WGS sequence"/>
</dbReference>
<protein>
    <submittedName>
        <fullName evidence="1">Uncharacterized protein</fullName>
    </submittedName>
</protein>
<dbReference type="OrthoDB" id="2369050at2759"/>
<dbReference type="InParanoid" id="A0A0C3F073"/>
<evidence type="ECO:0000313" key="1">
    <source>
        <dbReference type="EMBL" id="KIM73371.1"/>
    </source>
</evidence>
<proteinExistence type="predicted"/>
<organism evidence="1 2">
    <name type="scientific">Piloderma croceum (strain F 1598)</name>
    <dbReference type="NCBI Taxonomy" id="765440"/>
    <lineage>
        <taxon>Eukaryota</taxon>
        <taxon>Fungi</taxon>
        <taxon>Dikarya</taxon>
        <taxon>Basidiomycota</taxon>
        <taxon>Agaricomycotina</taxon>
        <taxon>Agaricomycetes</taxon>
        <taxon>Agaricomycetidae</taxon>
        <taxon>Atheliales</taxon>
        <taxon>Atheliaceae</taxon>
        <taxon>Piloderma</taxon>
    </lineage>
</organism>
<evidence type="ECO:0000313" key="2">
    <source>
        <dbReference type="Proteomes" id="UP000054166"/>
    </source>
</evidence>
<reference evidence="2" key="2">
    <citation type="submission" date="2015-01" db="EMBL/GenBank/DDBJ databases">
        <title>Evolutionary Origins and Diversification of the Mycorrhizal Mutualists.</title>
        <authorList>
            <consortium name="DOE Joint Genome Institute"/>
            <consortium name="Mycorrhizal Genomics Consortium"/>
            <person name="Kohler A."/>
            <person name="Kuo A."/>
            <person name="Nagy L.G."/>
            <person name="Floudas D."/>
            <person name="Copeland A."/>
            <person name="Barry K.W."/>
            <person name="Cichocki N."/>
            <person name="Veneault-Fourrey C."/>
            <person name="LaButti K."/>
            <person name="Lindquist E.A."/>
            <person name="Lipzen A."/>
            <person name="Lundell T."/>
            <person name="Morin E."/>
            <person name="Murat C."/>
            <person name="Riley R."/>
            <person name="Ohm R."/>
            <person name="Sun H."/>
            <person name="Tunlid A."/>
            <person name="Henrissat B."/>
            <person name="Grigoriev I.V."/>
            <person name="Hibbett D.S."/>
            <person name="Martin F."/>
        </authorList>
    </citation>
    <scope>NUCLEOTIDE SEQUENCE [LARGE SCALE GENOMIC DNA]</scope>
    <source>
        <strain evidence="2">F 1598</strain>
    </source>
</reference>
<dbReference type="EMBL" id="KN833084">
    <property type="protein sequence ID" value="KIM73371.1"/>
    <property type="molecule type" value="Genomic_DNA"/>
</dbReference>
<sequence>MAAVKQSSPSKVPILTAGDISPAVMRQFEHSCQNYFIHKKIIADDQVLLIIRGILDNCVSDWISTKRDCLIALSFDTFMINFHTNYLAEDWEDTTLHLPNDKLHH</sequence>
<dbReference type="HOGENOM" id="CLU_2237632_0_0_1"/>
<reference evidence="1 2" key="1">
    <citation type="submission" date="2014-04" db="EMBL/GenBank/DDBJ databases">
        <authorList>
            <consortium name="DOE Joint Genome Institute"/>
            <person name="Kuo A."/>
            <person name="Tarkka M."/>
            <person name="Buscot F."/>
            <person name="Kohler A."/>
            <person name="Nagy L.G."/>
            <person name="Floudas D."/>
            <person name="Copeland A."/>
            <person name="Barry K.W."/>
            <person name="Cichocki N."/>
            <person name="Veneault-Fourrey C."/>
            <person name="LaButti K."/>
            <person name="Lindquist E.A."/>
            <person name="Lipzen A."/>
            <person name="Lundell T."/>
            <person name="Morin E."/>
            <person name="Murat C."/>
            <person name="Sun H."/>
            <person name="Tunlid A."/>
            <person name="Henrissat B."/>
            <person name="Grigoriev I.V."/>
            <person name="Hibbett D.S."/>
            <person name="Martin F."/>
            <person name="Nordberg H.P."/>
            <person name="Cantor M.N."/>
            <person name="Hua S.X."/>
        </authorList>
    </citation>
    <scope>NUCLEOTIDE SEQUENCE [LARGE SCALE GENOMIC DNA]</scope>
    <source>
        <strain evidence="1 2">F 1598</strain>
    </source>
</reference>
<dbReference type="AlphaFoldDB" id="A0A0C3F073"/>
<accession>A0A0C3F073</accession>
<name>A0A0C3F073_PILCF</name>